<sequence length="217" mass="22034">MDRPDQTRRSTPGVDAATVPTSHGAETIVKSAICRPSLLALPSHSHHPKQSPSRSQLGDPCLAAAGCESMAVNLVAVDPAQHAVASTAHARTANANFNDKPARLESKTAAAWEPEGKTLFPPPNGDGGDAPKSALVATGSGSLAPNLAGGWAIPGVYGCFSTEGVKSPRPTTVGCDAVAASSASLGESSQSQLRAGMNQQSAAELHYSTATAQNTMV</sequence>
<comment type="caution">
    <text evidence="2">The sequence shown here is derived from an EMBL/GenBank/DDBJ whole genome shotgun (WGS) entry which is preliminary data.</text>
</comment>
<dbReference type="Proteomes" id="UP000722485">
    <property type="component" value="Unassembled WGS sequence"/>
</dbReference>
<protein>
    <submittedName>
        <fullName evidence="2">Uncharacterized protein</fullName>
    </submittedName>
</protein>
<dbReference type="AlphaFoldDB" id="A0A9P5HLM1"/>
<keyword evidence="3" id="KW-1185">Reference proteome</keyword>
<name>A0A9P5HLM1_9HYPO</name>
<proteinExistence type="predicted"/>
<organism evidence="2 3">
    <name type="scientific">Cylindrodendrum hubeiense</name>
    <dbReference type="NCBI Taxonomy" id="595255"/>
    <lineage>
        <taxon>Eukaryota</taxon>
        <taxon>Fungi</taxon>
        <taxon>Dikarya</taxon>
        <taxon>Ascomycota</taxon>
        <taxon>Pezizomycotina</taxon>
        <taxon>Sordariomycetes</taxon>
        <taxon>Hypocreomycetidae</taxon>
        <taxon>Hypocreales</taxon>
        <taxon>Nectriaceae</taxon>
        <taxon>Cylindrodendrum</taxon>
    </lineage>
</organism>
<gene>
    <name evidence="2" type="ORF">G7Z17_g3200</name>
</gene>
<evidence type="ECO:0000313" key="3">
    <source>
        <dbReference type="Proteomes" id="UP000722485"/>
    </source>
</evidence>
<evidence type="ECO:0000313" key="2">
    <source>
        <dbReference type="EMBL" id="KAF7554009.1"/>
    </source>
</evidence>
<dbReference type="EMBL" id="JAANBB010000038">
    <property type="protein sequence ID" value="KAF7554009.1"/>
    <property type="molecule type" value="Genomic_DNA"/>
</dbReference>
<feature type="region of interest" description="Disordered" evidence="1">
    <location>
        <begin position="1"/>
        <end position="22"/>
    </location>
</feature>
<reference evidence="2" key="1">
    <citation type="submission" date="2020-03" db="EMBL/GenBank/DDBJ databases">
        <title>Draft Genome Sequence of Cylindrodendrum hubeiense.</title>
        <authorList>
            <person name="Buettner E."/>
            <person name="Kellner H."/>
        </authorList>
    </citation>
    <scope>NUCLEOTIDE SEQUENCE</scope>
    <source>
        <strain evidence="2">IHI 201604</strain>
    </source>
</reference>
<evidence type="ECO:0000256" key="1">
    <source>
        <dbReference type="SAM" id="MobiDB-lite"/>
    </source>
</evidence>
<accession>A0A9P5HLM1</accession>